<dbReference type="Proteomes" id="UP000228934">
    <property type="component" value="Unassembled WGS sequence"/>
</dbReference>
<name>A0A2G9RCC1_AQUCT</name>
<evidence type="ECO:0000313" key="2">
    <source>
        <dbReference type="Proteomes" id="UP000228934"/>
    </source>
</evidence>
<dbReference type="OrthoDB" id="549353at2759"/>
<proteinExistence type="predicted"/>
<evidence type="ECO:0000313" key="1">
    <source>
        <dbReference type="EMBL" id="PIO24911.1"/>
    </source>
</evidence>
<reference evidence="2" key="1">
    <citation type="journal article" date="2017" name="Nat. Commun.">
        <title>The North American bullfrog draft genome provides insight into hormonal regulation of long noncoding RNA.</title>
        <authorList>
            <person name="Hammond S.A."/>
            <person name="Warren R.L."/>
            <person name="Vandervalk B.P."/>
            <person name="Kucuk E."/>
            <person name="Khan H."/>
            <person name="Gibb E.A."/>
            <person name="Pandoh P."/>
            <person name="Kirk H."/>
            <person name="Zhao Y."/>
            <person name="Jones M."/>
            <person name="Mungall A.J."/>
            <person name="Coope R."/>
            <person name="Pleasance S."/>
            <person name="Moore R.A."/>
            <person name="Holt R.A."/>
            <person name="Round J.M."/>
            <person name="Ohora S."/>
            <person name="Walle B.V."/>
            <person name="Veldhoen N."/>
            <person name="Helbing C.C."/>
            <person name="Birol I."/>
        </authorList>
    </citation>
    <scope>NUCLEOTIDE SEQUENCE [LARGE SCALE GENOMIC DNA]</scope>
</reference>
<sequence length="274" mass="29856">MMEENEKANLCAKTIGWLQHQDQNAEPWLWKLSNCFSTVEQALPSTREKQNAYKNSRPAMELKDVPTPPANPLQPCTNSFPLSKIQPPSVKQIQLQTGSKVSCCALCSNGTSCTPDVHFGGSGYIRPNHILEKTAAGTVTCQIAPGLPFTSESPFKQVAAAGSYSSHPLSCSNVCMEKRRSPCQFHTSHPVSCFTSVHLNQLHNDLHKFYVPNIGTSPGCYPCSDSSNGATQRLKEHLAQSEILSHFCTGSLHLNSAPSVCLKSSSFCQACLEK</sequence>
<dbReference type="EMBL" id="KV948051">
    <property type="protein sequence ID" value="PIO24911.1"/>
    <property type="molecule type" value="Genomic_DNA"/>
</dbReference>
<organism evidence="1 2">
    <name type="scientific">Aquarana catesbeiana</name>
    <name type="common">American bullfrog</name>
    <name type="synonym">Rana catesbeiana</name>
    <dbReference type="NCBI Taxonomy" id="8400"/>
    <lineage>
        <taxon>Eukaryota</taxon>
        <taxon>Metazoa</taxon>
        <taxon>Chordata</taxon>
        <taxon>Craniata</taxon>
        <taxon>Vertebrata</taxon>
        <taxon>Euteleostomi</taxon>
        <taxon>Amphibia</taxon>
        <taxon>Batrachia</taxon>
        <taxon>Anura</taxon>
        <taxon>Neobatrachia</taxon>
        <taxon>Ranoidea</taxon>
        <taxon>Ranidae</taxon>
        <taxon>Aquarana</taxon>
    </lineage>
</organism>
<dbReference type="AlphaFoldDB" id="A0A2G9RCC1"/>
<feature type="non-terminal residue" evidence="1">
    <location>
        <position position="274"/>
    </location>
</feature>
<accession>A0A2G9RCC1</accession>
<protein>
    <submittedName>
        <fullName evidence="1">Uncharacterized protein</fullName>
    </submittedName>
</protein>
<gene>
    <name evidence="1" type="ORF">AB205_0104310</name>
</gene>
<keyword evidence="2" id="KW-1185">Reference proteome</keyword>